<keyword evidence="5" id="KW-1185">Reference proteome</keyword>
<dbReference type="Proteomes" id="UP001228044">
    <property type="component" value="Unassembled WGS sequence"/>
</dbReference>
<dbReference type="PANTHER" id="PTHR44757:SF2">
    <property type="entry name" value="BIOFILM ARCHITECTURE MAINTENANCE PROTEIN MBAA"/>
    <property type="match status" value="1"/>
</dbReference>
<feature type="domain" description="GGDEF" evidence="3">
    <location>
        <begin position="390"/>
        <end position="522"/>
    </location>
</feature>
<dbReference type="RefSeq" id="WP_290358577.1">
    <property type="nucleotide sequence ID" value="NZ_JAUHHC010000002.1"/>
</dbReference>
<dbReference type="SMART" id="SM00065">
    <property type="entry name" value="GAF"/>
    <property type="match status" value="2"/>
</dbReference>
<dbReference type="PROSITE" id="PS50883">
    <property type="entry name" value="EAL"/>
    <property type="match status" value="1"/>
</dbReference>
<name>A0ABT8DQI5_9BURK</name>
<feature type="coiled-coil region" evidence="1">
    <location>
        <begin position="368"/>
        <end position="395"/>
    </location>
</feature>
<dbReference type="Pfam" id="PF00563">
    <property type="entry name" value="EAL"/>
    <property type="match status" value="1"/>
</dbReference>
<dbReference type="InterPro" id="IPR043128">
    <property type="entry name" value="Rev_trsase/Diguanyl_cyclase"/>
</dbReference>
<accession>A0ABT8DQI5</accession>
<dbReference type="PANTHER" id="PTHR44757">
    <property type="entry name" value="DIGUANYLATE CYCLASE DGCP"/>
    <property type="match status" value="1"/>
</dbReference>
<dbReference type="Gene3D" id="3.20.20.450">
    <property type="entry name" value="EAL domain"/>
    <property type="match status" value="1"/>
</dbReference>
<dbReference type="CDD" id="cd01948">
    <property type="entry name" value="EAL"/>
    <property type="match status" value="1"/>
</dbReference>
<evidence type="ECO:0000259" key="3">
    <source>
        <dbReference type="PROSITE" id="PS50887"/>
    </source>
</evidence>
<dbReference type="SUPFAM" id="SSF55073">
    <property type="entry name" value="Nucleotide cyclase"/>
    <property type="match status" value="1"/>
</dbReference>
<protein>
    <submittedName>
        <fullName evidence="4">EAL domain-containing protein</fullName>
    </submittedName>
</protein>
<dbReference type="CDD" id="cd01949">
    <property type="entry name" value="GGDEF"/>
    <property type="match status" value="1"/>
</dbReference>
<dbReference type="InterPro" id="IPR029016">
    <property type="entry name" value="GAF-like_dom_sf"/>
</dbReference>
<feature type="domain" description="EAL" evidence="2">
    <location>
        <begin position="531"/>
        <end position="785"/>
    </location>
</feature>
<dbReference type="SMART" id="SM00052">
    <property type="entry name" value="EAL"/>
    <property type="match status" value="1"/>
</dbReference>
<dbReference type="InterPro" id="IPR003018">
    <property type="entry name" value="GAF"/>
</dbReference>
<dbReference type="InterPro" id="IPR029787">
    <property type="entry name" value="Nucleotide_cyclase"/>
</dbReference>
<comment type="caution">
    <text evidence="4">The sequence shown here is derived from an EMBL/GenBank/DDBJ whole genome shotgun (WGS) entry which is preliminary data.</text>
</comment>
<dbReference type="SMART" id="SM00267">
    <property type="entry name" value="GGDEF"/>
    <property type="match status" value="1"/>
</dbReference>
<dbReference type="EMBL" id="JAUHHC010000002">
    <property type="protein sequence ID" value="MDN3920271.1"/>
    <property type="molecule type" value="Genomic_DNA"/>
</dbReference>
<dbReference type="NCBIfam" id="TIGR00254">
    <property type="entry name" value="GGDEF"/>
    <property type="match status" value="1"/>
</dbReference>
<keyword evidence="1" id="KW-0175">Coiled coil</keyword>
<dbReference type="SUPFAM" id="SSF55781">
    <property type="entry name" value="GAF domain-like"/>
    <property type="match status" value="2"/>
</dbReference>
<dbReference type="InterPro" id="IPR000160">
    <property type="entry name" value="GGDEF_dom"/>
</dbReference>
<dbReference type="SUPFAM" id="SSF141868">
    <property type="entry name" value="EAL domain-like"/>
    <property type="match status" value="1"/>
</dbReference>
<sequence>MDFDAPAIRHIPHLYLAKWQKLVDMLAELYGAEAALINRVDPDRLLRVQVASAGSGNPFAAEPDAILGADAYCASVLAGPGALAVHDAEQDAQWRPRLAANRQLRAYLGVPLQWPDKSSYGTLCVLSRGAADYPEAMRALLWQMKRLIESDFRALYFVRAVDRRKASLETLIQERTAELQQVNARLARELEQSRRLEEVLRELAVGGAGSYGEAYFHQLVEQLARLFGGEHAFVALVEPASPKQARMLACYSGGRWLEESSYALADMPCAEVLAGQSLVVAEGLAQRHPRAALLRRLAADSYLGVPLFDLRGQAIGVLAMLGKRRLPDSRLARELMELLAGRASTEIQRMRVEQHLRRMAHRDDLTGLPNRAQLLKRLERAIAQAQRERHVLAVLFIDLDNFKTINDTLGHEVGDALLIAVSLRLFGCLRDNDTIARLGGDEFAALMENIDALQVSAVCERIVAALSEPLYCRGHELFVSASIGISQYPGDGEDATGLLRAADAAMYRAKELGRNQFQYFAKDIKQALQRDLVLLTQLRRAILQQQLTVAYQPKVRTADRSLVGAEALVRWHDPTLGPIAPAEFIPLAERSGVIAGIGELVLGRVIGDLLRWRAAGLPVPPIAINVSPRQLLSGGFAGWLHAQLQQQGLGPDCLIIELTEGSLIERGAAGLKVLGELSAQGFSISIDDFGTGYSSLSYLKRMPISELKIDRSFVHGIADDGDDQAIASAILSLARTLGLTVVAEGVEDLRQLQALCSLGCSVAQGDFFHRPLEAAEFAALLEGAGLRAAG</sequence>
<dbReference type="Gene3D" id="3.30.70.270">
    <property type="match status" value="1"/>
</dbReference>
<organism evidence="4 5">
    <name type="scientific">Roseateles violae</name>
    <dbReference type="NCBI Taxonomy" id="3058042"/>
    <lineage>
        <taxon>Bacteria</taxon>
        <taxon>Pseudomonadati</taxon>
        <taxon>Pseudomonadota</taxon>
        <taxon>Betaproteobacteria</taxon>
        <taxon>Burkholderiales</taxon>
        <taxon>Sphaerotilaceae</taxon>
        <taxon>Roseateles</taxon>
    </lineage>
</organism>
<dbReference type="Gene3D" id="3.30.450.40">
    <property type="match status" value="2"/>
</dbReference>
<dbReference type="InterPro" id="IPR001633">
    <property type="entry name" value="EAL_dom"/>
</dbReference>
<dbReference type="PROSITE" id="PS50887">
    <property type="entry name" value="GGDEF"/>
    <property type="match status" value="1"/>
</dbReference>
<feature type="coiled-coil region" evidence="1">
    <location>
        <begin position="165"/>
        <end position="199"/>
    </location>
</feature>
<evidence type="ECO:0000313" key="4">
    <source>
        <dbReference type="EMBL" id="MDN3920271.1"/>
    </source>
</evidence>
<dbReference type="Pfam" id="PF13185">
    <property type="entry name" value="GAF_2"/>
    <property type="match status" value="1"/>
</dbReference>
<evidence type="ECO:0000259" key="2">
    <source>
        <dbReference type="PROSITE" id="PS50883"/>
    </source>
</evidence>
<dbReference type="Pfam" id="PF00990">
    <property type="entry name" value="GGDEF"/>
    <property type="match status" value="1"/>
</dbReference>
<dbReference type="InterPro" id="IPR052155">
    <property type="entry name" value="Biofilm_reg_signaling"/>
</dbReference>
<reference evidence="4 5" key="1">
    <citation type="submission" date="2023-06" db="EMBL/GenBank/DDBJ databases">
        <title>Pelomonas sp. PFR6 16S ribosomal RNA gene Genome sequencing and assembly.</title>
        <authorList>
            <person name="Woo H."/>
        </authorList>
    </citation>
    <scope>NUCLEOTIDE SEQUENCE [LARGE SCALE GENOMIC DNA]</scope>
    <source>
        <strain evidence="4 5">PFR6</strain>
    </source>
</reference>
<dbReference type="InterPro" id="IPR035919">
    <property type="entry name" value="EAL_sf"/>
</dbReference>
<proteinExistence type="predicted"/>
<gene>
    <name evidence="4" type="ORF">QWJ38_08275</name>
</gene>
<evidence type="ECO:0000313" key="5">
    <source>
        <dbReference type="Proteomes" id="UP001228044"/>
    </source>
</evidence>
<evidence type="ECO:0000256" key="1">
    <source>
        <dbReference type="SAM" id="Coils"/>
    </source>
</evidence>
<dbReference type="Pfam" id="PF01590">
    <property type="entry name" value="GAF"/>
    <property type="match status" value="1"/>
</dbReference>